<evidence type="ECO:0000259" key="2">
    <source>
        <dbReference type="Pfam" id="PF06744"/>
    </source>
</evidence>
<dbReference type="InterPro" id="IPR009612">
    <property type="entry name" value="IcmF-rel"/>
</dbReference>
<dbReference type="InterPro" id="IPR053156">
    <property type="entry name" value="T6SS_TssM-like"/>
</dbReference>
<dbReference type="PANTHER" id="PTHR36153:SF1">
    <property type="entry name" value="TYPE VI SECRETION SYSTEM COMPONENT TSSM1"/>
    <property type="match status" value="1"/>
</dbReference>
<feature type="domain" description="Type VI secretion system component TssM1 N-terminal" evidence="4">
    <location>
        <begin position="190"/>
        <end position="444"/>
    </location>
</feature>
<evidence type="ECO:0000259" key="4">
    <source>
        <dbReference type="Pfam" id="PF14331"/>
    </source>
</evidence>
<feature type="domain" description="IcmF-related" evidence="3">
    <location>
        <begin position="496"/>
        <end position="800"/>
    </location>
</feature>
<keyword evidence="1" id="KW-0812">Transmembrane</keyword>
<keyword evidence="1" id="KW-0472">Membrane</keyword>
<protein>
    <submittedName>
        <fullName evidence="5">ImcF-related family protein</fullName>
    </submittedName>
</protein>
<dbReference type="Proteomes" id="UP001596091">
    <property type="component" value="Unassembled WGS sequence"/>
</dbReference>
<dbReference type="InterPro" id="IPR010623">
    <property type="entry name" value="IcmF_C"/>
</dbReference>
<evidence type="ECO:0000256" key="1">
    <source>
        <dbReference type="SAM" id="Phobius"/>
    </source>
</evidence>
<evidence type="ECO:0000313" key="6">
    <source>
        <dbReference type="Proteomes" id="UP001596091"/>
    </source>
</evidence>
<reference evidence="6" key="1">
    <citation type="journal article" date="2019" name="Int. J. Syst. Evol. Microbiol.">
        <title>The Global Catalogue of Microorganisms (GCM) 10K type strain sequencing project: providing services to taxonomists for standard genome sequencing and annotation.</title>
        <authorList>
            <consortium name="The Broad Institute Genomics Platform"/>
            <consortium name="The Broad Institute Genome Sequencing Center for Infectious Disease"/>
            <person name="Wu L."/>
            <person name="Ma J."/>
        </authorList>
    </citation>
    <scope>NUCLEOTIDE SEQUENCE [LARGE SCALE GENOMIC DNA]</scope>
    <source>
        <strain evidence="6">JCM 4087</strain>
    </source>
</reference>
<dbReference type="InterPro" id="IPR025743">
    <property type="entry name" value="TssM1_N"/>
</dbReference>
<organism evidence="5 6">
    <name type="scientific">Acidicapsa dinghuensis</name>
    <dbReference type="NCBI Taxonomy" id="2218256"/>
    <lineage>
        <taxon>Bacteria</taxon>
        <taxon>Pseudomonadati</taxon>
        <taxon>Acidobacteriota</taxon>
        <taxon>Terriglobia</taxon>
        <taxon>Terriglobales</taxon>
        <taxon>Acidobacteriaceae</taxon>
        <taxon>Acidicapsa</taxon>
    </lineage>
</organism>
<keyword evidence="1" id="KW-1133">Transmembrane helix</keyword>
<sequence length="1146" mass="122343">MLVYVLVAVVVLVAALLAFGIAALLHLTGTAYILFVTLVLVLGIAAAIVILVMHFKAKKNAGQEGDGSGATGELDLLLNEANRKLKESQQGAKSLDMLPLIYVLGDAGSGKTTTVLMSGLNPELVAGAIPAEGQTVPTTVINLWFTSLTTIVEAGAAIRNSGAMLTRLVERTRAKAYQSAFGSGAAPRAAVVCVSAEQLTAGDAGAALMAGARTVGGQLREISRLLGMAVPVYVIVTKLDRVPHFAEYVRNLTEVEVRQMLGLATPKSEASVGVYVDEASKRLAAALDALCYKLGEFRVEMLDRETDARSAGPVYEFPREFGKLRKNLNQYLVELCKPSQLSANPYLRGFYFTGIRAQIVERIANAPVQAAPQPAADAGATQYLNLSMMGRQQSQPTPQPVKVATRVPQWTFLARLFPEAILGDRSALTATNQTAPARLFRRILFGTLAFLFLLYTVLLIVSYSNNAAVEHRIQNAAKALPSTGATSVSIPSLSDLQQLEPLRQTIVQLDGYNKDGAPLSYRFGLYQGEKLDAQARKVYFDRFRPMILNPAQAGFSTLMNGLPDAPQNASDSGAYVAAYEPLKAYLITTNHPEKSVPVFVDRLVKQYWVGNRMVDADQQALVQKQIDFYANELLRQPPYAIDPDMKMVEHARGYLSKFVAETSIYQAMLNDADKAGQAVDFNKMYPATLTLVSDGHPVRGAFTHDGFAAMQDALKHPEKYAAGEPWVLGDHGAQAVDAAKIGADLTPQYEADYIKEWHTFLTDARVAGCAGVKETSGKLTTLAGPASPLLALFYQVSHNTAVADQKIKSTFQPTQAFVDPNNKDRFIGPGNTPYVNALLGIQGALDQVAANPAAANDPNAWTPVTQAASQAGIAAQQTAQAFNVDPQFHTEATVLALMQQPIKCAGGLAPSPGAPANGGGQKICGAINPLLSKYPFTANASVPASIADVNNVFTPDTGAVWQVFGASLKPYLVPQGAGYAAAPAAPQPVNPRFAQYFSHVAKVSTDLYPGGAKSPSFTFNLRFLPSNGITNATLVVDGQRITSAAPQAMHWDGATAQKASLVYDNNEVLSFTGTWSLFQLVRTAQITKTATGLRLDYPVNTATTVAGHAISGANTKTVSFELSGPGAEVLAPEFFQGLQCVAPVVK</sequence>
<keyword evidence="6" id="KW-1185">Reference proteome</keyword>
<dbReference type="EMBL" id="JBHSPH010000004">
    <property type="protein sequence ID" value="MFC5863366.1"/>
    <property type="molecule type" value="Genomic_DNA"/>
</dbReference>
<dbReference type="Pfam" id="PF14331">
    <property type="entry name" value="IcmF-related_N"/>
    <property type="match status" value="1"/>
</dbReference>
<dbReference type="Pfam" id="PF06744">
    <property type="entry name" value="IcmF_C"/>
    <property type="match status" value="1"/>
</dbReference>
<evidence type="ECO:0000313" key="5">
    <source>
        <dbReference type="EMBL" id="MFC5863366.1"/>
    </source>
</evidence>
<feature type="transmembrane region" description="Helical" evidence="1">
    <location>
        <begin position="443"/>
        <end position="463"/>
    </location>
</feature>
<comment type="caution">
    <text evidence="5">The sequence shown here is derived from an EMBL/GenBank/DDBJ whole genome shotgun (WGS) entry which is preliminary data.</text>
</comment>
<dbReference type="Pfam" id="PF06761">
    <property type="entry name" value="IcmF-related"/>
    <property type="match status" value="1"/>
</dbReference>
<feature type="domain" description="Type VI secretion system IcmF C-terminal" evidence="2">
    <location>
        <begin position="1019"/>
        <end position="1100"/>
    </location>
</feature>
<feature type="transmembrane region" description="Helical" evidence="1">
    <location>
        <begin position="32"/>
        <end position="53"/>
    </location>
</feature>
<evidence type="ECO:0000259" key="3">
    <source>
        <dbReference type="Pfam" id="PF06761"/>
    </source>
</evidence>
<dbReference type="PANTHER" id="PTHR36153">
    <property type="entry name" value="INNER MEMBRANE PROTEIN-RELATED"/>
    <property type="match status" value="1"/>
</dbReference>
<name>A0ABW1EGF4_9BACT</name>
<dbReference type="RefSeq" id="WP_263341343.1">
    <property type="nucleotide sequence ID" value="NZ_JAGSYH010000007.1"/>
</dbReference>
<proteinExistence type="predicted"/>
<accession>A0ABW1EGF4</accession>
<gene>
    <name evidence="5" type="ORF">ACFPT7_13765</name>
</gene>